<feature type="binding site" evidence="20">
    <location>
        <position position="101"/>
    </location>
    <ligand>
        <name>ATP</name>
        <dbReference type="ChEBI" id="CHEBI:30616"/>
    </ligand>
</feature>
<dbReference type="PANTHER" id="PTHR43050">
    <property type="entry name" value="SERINE / THREONINE RACEMASE FAMILY MEMBER"/>
    <property type="match status" value="1"/>
</dbReference>
<dbReference type="FunFam" id="3.40.50.1100:FF:000005">
    <property type="entry name" value="Threonine dehydratase catabolic"/>
    <property type="match status" value="1"/>
</dbReference>
<comment type="cofactor">
    <cofactor evidence="2">
        <name>pyridoxal 5'-phosphate</name>
        <dbReference type="ChEBI" id="CHEBI:597326"/>
    </cofactor>
</comment>
<proteinExistence type="inferred from homology"/>
<evidence type="ECO:0000256" key="1">
    <source>
        <dbReference type="ARBA" id="ARBA00001913"/>
    </source>
</evidence>
<dbReference type="GO" id="GO:0003941">
    <property type="term" value="F:L-serine ammonia-lyase activity"/>
    <property type="evidence" value="ECO:0007669"/>
    <property type="project" value="UniProtKB-EC"/>
</dbReference>
<comment type="catalytic activity">
    <reaction evidence="19">
        <text>L-serine = pyruvate + NH4(+)</text>
        <dbReference type="Rhea" id="RHEA:19169"/>
        <dbReference type="ChEBI" id="CHEBI:15361"/>
        <dbReference type="ChEBI" id="CHEBI:28938"/>
        <dbReference type="ChEBI" id="CHEBI:33384"/>
        <dbReference type="EC" id="4.3.1.17"/>
    </reaction>
</comment>
<dbReference type="Pfam" id="PF00069">
    <property type="entry name" value="Pkinase"/>
    <property type="match status" value="1"/>
</dbReference>
<comment type="subcellular location">
    <subcellularLocation>
        <location evidence="5">Cytoplasm</location>
    </subcellularLocation>
</comment>
<comment type="catalytic activity">
    <reaction evidence="17">
        <text>L-threonyl-[protein] + ATP = O-phospho-L-threonyl-[protein] + ADP + H(+)</text>
        <dbReference type="Rhea" id="RHEA:46608"/>
        <dbReference type="Rhea" id="RHEA-COMP:11060"/>
        <dbReference type="Rhea" id="RHEA-COMP:11605"/>
        <dbReference type="ChEBI" id="CHEBI:15378"/>
        <dbReference type="ChEBI" id="CHEBI:30013"/>
        <dbReference type="ChEBI" id="CHEBI:30616"/>
        <dbReference type="ChEBI" id="CHEBI:61977"/>
        <dbReference type="ChEBI" id="CHEBI:456216"/>
        <dbReference type="EC" id="2.7.11.1"/>
    </reaction>
</comment>
<protein>
    <recommendedName>
        <fullName evidence="21">Protein kinase domain-containing protein</fullName>
    </recommendedName>
</protein>
<evidence type="ECO:0000256" key="18">
    <source>
        <dbReference type="ARBA" id="ARBA00048679"/>
    </source>
</evidence>
<evidence type="ECO:0000256" key="6">
    <source>
        <dbReference type="ARBA" id="ARBA00005926"/>
    </source>
</evidence>
<dbReference type="PANTHER" id="PTHR43050:SF1">
    <property type="entry name" value="SERINE RACEMASE"/>
    <property type="match status" value="1"/>
</dbReference>
<keyword evidence="15" id="KW-0663">Pyridoxal phosphate</keyword>
<evidence type="ECO:0000313" key="22">
    <source>
        <dbReference type="EMBL" id="CAF0995976.1"/>
    </source>
</evidence>
<keyword evidence="14" id="KW-0460">Magnesium</keyword>
<keyword evidence="8" id="KW-0963">Cytoplasm</keyword>
<dbReference type="GO" id="GO:0005737">
    <property type="term" value="C:cytoplasm"/>
    <property type="evidence" value="ECO:0007669"/>
    <property type="project" value="UniProtKB-SubCell"/>
</dbReference>
<comment type="catalytic activity">
    <reaction evidence="18">
        <text>L-seryl-[protein] + ATP = O-phospho-L-seryl-[protein] + ADP + H(+)</text>
        <dbReference type="Rhea" id="RHEA:17989"/>
        <dbReference type="Rhea" id="RHEA-COMP:9863"/>
        <dbReference type="Rhea" id="RHEA-COMP:11604"/>
        <dbReference type="ChEBI" id="CHEBI:15378"/>
        <dbReference type="ChEBI" id="CHEBI:29999"/>
        <dbReference type="ChEBI" id="CHEBI:30616"/>
        <dbReference type="ChEBI" id="CHEBI:83421"/>
        <dbReference type="ChEBI" id="CHEBI:456216"/>
        <dbReference type="EC" id="2.7.11.1"/>
    </reaction>
</comment>
<keyword evidence="10" id="KW-0808">Transferase</keyword>
<dbReference type="CDD" id="cd14126">
    <property type="entry name" value="STKc_CK1_gamma"/>
    <property type="match status" value="1"/>
</dbReference>
<dbReference type="GO" id="GO:0030170">
    <property type="term" value="F:pyridoxal phosphate binding"/>
    <property type="evidence" value="ECO:0007669"/>
    <property type="project" value="InterPro"/>
</dbReference>
<reference evidence="22" key="1">
    <citation type="submission" date="2021-02" db="EMBL/GenBank/DDBJ databases">
        <authorList>
            <person name="Nowell W R."/>
        </authorList>
    </citation>
    <scope>NUCLEOTIDE SEQUENCE</scope>
</reference>
<keyword evidence="11 20" id="KW-0547">Nucleotide-binding</keyword>
<evidence type="ECO:0000259" key="21">
    <source>
        <dbReference type="PROSITE" id="PS50011"/>
    </source>
</evidence>
<dbReference type="GO" id="GO:0004674">
    <property type="term" value="F:protein serine/threonine kinase activity"/>
    <property type="evidence" value="ECO:0007669"/>
    <property type="project" value="UniProtKB-KW"/>
</dbReference>
<dbReference type="InterPro" id="IPR000634">
    <property type="entry name" value="Ser/Thr_deHydtase_PyrdxlP-BS"/>
</dbReference>
<evidence type="ECO:0000256" key="13">
    <source>
        <dbReference type="ARBA" id="ARBA00022840"/>
    </source>
</evidence>
<dbReference type="EMBL" id="CAJNOU010000433">
    <property type="protein sequence ID" value="CAF0995976.1"/>
    <property type="molecule type" value="Genomic_DNA"/>
</dbReference>
<dbReference type="GO" id="GO:0071944">
    <property type="term" value="C:cell periphery"/>
    <property type="evidence" value="ECO:0007669"/>
    <property type="project" value="UniProtKB-ARBA"/>
</dbReference>
<dbReference type="SUPFAM" id="SSF56112">
    <property type="entry name" value="Protein kinase-like (PK-like)"/>
    <property type="match status" value="1"/>
</dbReference>
<dbReference type="InterPro" id="IPR036052">
    <property type="entry name" value="TrpB-like_PALP_sf"/>
</dbReference>
<dbReference type="InterPro" id="IPR008271">
    <property type="entry name" value="Ser/Thr_kinase_AS"/>
</dbReference>
<comment type="cofactor">
    <cofactor evidence="1">
        <name>Ca(2+)</name>
        <dbReference type="ChEBI" id="CHEBI:29108"/>
    </cofactor>
</comment>
<evidence type="ECO:0000256" key="7">
    <source>
        <dbReference type="ARBA" id="ARBA00010869"/>
    </source>
</evidence>
<evidence type="ECO:0000256" key="19">
    <source>
        <dbReference type="ARBA" id="ARBA00049406"/>
    </source>
</evidence>
<evidence type="ECO:0000256" key="8">
    <source>
        <dbReference type="ARBA" id="ARBA00022490"/>
    </source>
</evidence>
<dbReference type="SUPFAM" id="SSF53686">
    <property type="entry name" value="Tryptophan synthase beta subunit-like PLP-dependent enzymes"/>
    <property type="match status" value="1"/>
</dbReference>
<dbReference type="GO" id="GO:0070179">
    <property type="term" value="P:D-serine biosynthetic process"/>
    <property type="evidence" value="ECO:0007669"/>
    <property type="project" value="TreeGrafter"/>
</dbReference>
<dbReference type="Pfam" id="PF00291">
    <property type="entry name" value="PALP"/>
    <property type="match status" value="1"/>
</dbReference>
<evidence type="ECO:0000256" key="12">
    <source>
        <dbReference type="ARBA" id="ARBA00022777"/>
    </source>
</evidence>
<evidence type="ECO:0000256" key="5">
    <source>
        <dbReference type="ARBA" id="ARBA00004496"/>
    </source>
</evidence>
<evidence type="ECO:0000256" key="11">
    <source>
        <dbReference type="ARBA" id="ARBA00022741"/>
    </source>
</evidence>
<evidence type="ECO:0000256" key="3">
    <source>
        <dbReference type="ARBA" id="ARBA00001936"/>
    </source>
</evidence>
<dbReference type="GO" id="GO:0032880">
    <property type="term" value="P:regulation of protein localization"/>
    <property type="evidence" value="ECO:0007669"/>
    <property type="project" value="UniProtKB-ARBA"/>
</dbReference>
<dbReference type="PROSITE" id="PS00165">
    <property type="entry name" value="DEHYDRATASE_SER_THR"/>
    <property type="match status" value="1"/>
</dbReference>
<sequence>MDENEIINQSNSNLKQTVSGLQTSIIESDQRTGRGPGLATNTVEKLNETPTAPNVVTNSSGPNAMLMVGPNFRVGKRIGAGNFGEIRLGKNLYNNEHVAIKLEPMKSRAPQLHLEYRFYRQLGNCEGIPQVHYFGPCGKYNALVIELLGPSLEDLFDNCDRKFSLKTVLMIAIQLITRMEYVHSKNLIYRDVKPENFLIGRSSTRKQHLIHIIDFGLAKEYIDPDTGRHIPFREHKSLTGTARYMSINTHLGKEQSRRDDLEALGHMFMYFLRGSLPWQGLKAETLKERYQKIGDTKRATHIDVLCQSQPEEFAKYLKYVRNLDFFETPNYEYLRKLFKDLMDARNYACDYNFDWVEKMQKLTNKASANNAQYPTSTQPETSSSPAARQLNKLISSPDEDTDRADREHAHIITSSSPANVDVISDTKCCCFFNRRTRHVVVFLIVVQDNSSIHHIRHCCQIGSISLYLLIIFFFLYSDFGVEYLILIMDEKEIPSLAEIHIAASHLRSISLPITPILTSTLLNTLTGRNVYLKCENFQRTGSFKSRGALNAVLNAMKVDPNLKGFVTHSSGNHGQALAYAASIVKRPCVVVVPQGTPKNKLDAIENYGAEIVICEPIPASRTSVCLQISQERGFLIIPPFDHPDVIAGQGTIAVELLDQVPNLDAILVPVSGGGLISGIALYTKRINPNIRIYACVPEGKMLEECLKEEKRLWPEPSQFLKTKCEACRLQQCGILTFPIMCSLVEKQVFVISDKIMINATRFAFERLKLVIELAAGLSLGALLTYFDQLDPNIRNVGIILCGGNIDLSVPLPWLQEDNQ</sequence>
<dbReference type="InterPro" id="IPR011009">
    <property type="entry name" value="Kinase-like_dom_sf"/>
</dbReference>
<dbReference type="GO" id="GO:0030378">
    <property type="term" value="F:serine racemase activity"/>
    <property type="evidence" value="ECO:0007669"/>
    <property type="project" value="TreeGrafter"/>
</dbReference>
<dbReference type="GO" id="GO:0000287">
    <property type="term" value="F:magnesium ion binding"/>
    <property type="evidence" value="ECO:0007669"/>
    <property type="project" value="TreeGrafter"/>
</dbReference>
<dbReference type="CDD" id="cd01562">
    <property type="entry name" value="Thr-dehyd"/>
    <property type="match status" value="1"/>
</dbReference>
<feature type="domain" description="Protein kinase" evidence="21">
    <location>
        <begin position="72"/>
        <end position="356"/>
    </location>
</feature>
<dbReference type="PROSITE" id="PS00107">
    <property type="entry name" value="PROTEIN_KINASE_ATP"/>
    <property type="match status" value="1"/>
</dbReference>
<organism evidence="22 23">
    <name type="scientific">Rotaria sordida</name>
    <dbReference type="NCBI Taxonomy" id="392033"/>
    <lineage>
        <taxon>Eukaryota</taxon>
        <taxon>Metazoa</taxon>
        <taxon>Spiralia</taxon>
        <taxon>Gnathifera</taxon>
        <taxon>Rotifera</taxon>
        <taxon>Eurotatoria</taxon>
        <taxon>Bdelloidea</taxon>
        <taxon>Philodinida</taxon>
        <taxon>Philodinidae</taxon>
        <taxon>Rotaria</taxon>
    </lineage>
</organism>
<dbReference type="PROSITE" id="PS00108">
    <property type="entry name" value="PROTEIN_KINASE_ST"/>
    <property type="match status" value="1"/>
</dbReference>
<dbReference type="GO" id="GO:0005524">
    <property type="term" value="F:ATP binding"/>
    <property type="evidence" value="ECO:0007669"/>
    <property type="project" value="UniProtKB-UniRule"/>
</dbReference>
<evidence type="ECO:0000256" key="9">
    <source>
        <dbReference type="ARBA" id="ARBA00022527"/>
    </source>
</evidence>
<keyword evidence="9" id="KW-0723">Serine/threonine-protein kinase</keyword>
<dbReference type="Proteomes" id="UP000663889">
    <property type="component" value="Unassembled WGS sequence"/>
</dbReference>
<accession>A0A814GGB9</accession>
<dbReference type="InterPro" id="IPR000719">
    <property type="entry name" value="Prot_kinase_dom"/>
</dbReference>
<evidence type="ECO:0000256" key="2">
    <source>
        <dbReference type="ARBA" id="ARBA00001933"/>
    </source>
</evidence>
<gene>
    <name evidence="22" type="ORF">SEV965_LOCUS10530</name>
</gene>
<comment type="similarity">
    <text evidence="7">Belongs to the serine/threonine dehydratase family.</text>
</comment>
<dbReference type="FunFam" id="1.10.510.10:FF:000703">
    <property type="entry name" value="Casein kinase I gamma"/>
    <property type="match status" value="1"/>
</dbReference>
<dbReference type="SMART" id="SM00220">
    <property type="entry name" value="S_TKc"/>
    <property type="match status" value="1"/>
</dbReference>
<evidence type="ECO:0000256" key="17">
    <source>
        <dbReference type="ARBA" id="ARBA00047899"/>
    </source>
</evidence>
<keyword evidence="12" id="KW-0418">Kinase</keyword>
<evidence type="ECO:0000256" key="14">
    <source>
        <dbReference type="ARBA" id="ARBA00022842"/>
    </source>
</evidence>
<keyword evidence="16" id="KW-0456">Lyase</keyword>
<comment type="caution">
    <text evidence="22">The sequence shown here is derived from an EMBL/GenBank/DDBJ whole genome shotgun (WGS) entry which is preliminary data.</text>
</comment>
<dbReference type="GO" id="GO:0018114">
    <property type="term" value="F:threonine racemase activity"/>
    <property type="evidence" value="ECO:0007669"/>
    <property type="project" value="TreeGrafter"/>
</dbReference>
<evidence type="ECO:0000256" key="4">
    <source>
        <dbReference type="ARBA" id="ARBA00001946"/>
    </source>
</evidence>
<dbReference type="Gene3D" id="1.10.510.10">
    <property type="entry name" value="Transferase(Phosphotransferase) domain 1"/>
    <property type="match status" value="1"/>
</dbReference>
<dbReference type="InterPro" id="IPR001926">
    <property type="entry name" value="TrpB-like_PALP"/>
</dbReference>
<evidence type="ECO:0000313" key="23">
    <source>
        <dbReference type="Proteomes" id="UP000663889"/>
    </source>
</evidence>
<keyword evidence="13 20" id="KW-0067">ATP-binding</keyword>
<comment type="cofactor">
    <cofactor evidence="3">
        <name>Mn(2+)</name>
        <dbReference type="ChEBI" id="CHEBI:29035"/>
    </cofactor>
</comment>
<evidence type="ECO:0000256" key="16">
    <source>
        <dbReference type="ARBA" id="ARBA00023239"/>
    </source>
</evidence>
<name>A0A814GGB9_9BILA</name>
<evidence type="ECO:0000256" key="15">
    <source>
        <dbReference type="ARBA" id="ARBA00022898"/>
    </source>
</evidence>
<comment type="cofactor">
    <cofactor evidence="4">
        <name>Mg(2+)</name>
        <dbReference type="ChEBI" id="CHEBI:18420"/>
    </cofactor>
</comment>
<dbReference type="AlphaFoldDB" id="A0A814GGB9"/>
<evidence type="ECO:0000256" key="10">
    <source>
        <dbReference type="ARBA" id="ARBA00022679"/>
    </source>
</evidence>
<comment type="similarity">
    <text evidence="6">Belongs to the protein kinase superfamily. CK1 Ser/Thr protein kinase family. Casein kinase I subfamily.</text>
</comment>
<dbReference type="InterPro" id="IPR017441">
    <property type="entry name" value="Protein_kinase_ATP_BS"/>
</dbReference>
<evidence type="ECO:0000256" key="20">
    <source>
        <dbReference type="PROSITE-ProRule" id="PRU10141"/>
    </source>
</evidence>
<dbReference type="Gene3D" id="3.40.50.1100">
    <property type="match status" value="2"/>
</dbReference>
<dbReference type="PROSITE" id="PS50011">
    <property type="entry name" value="PROTEIN_KINASE_DOM"/>
    <property type="match status" value="1"/>
</dbReference>